<dbReference type="Pfam" id="PF00440">
    <property type="entry name" value="TetR_N"/>
    <property type="match status" value="1"/>
</dbReference>
<reference evidence="4 5" key="1">
    <citation type="submission" date="2023-07" db="EMBL/GenBank/DDBJ databases">
        <title>Sorghum-associated microbial communities from plants grown in Nebraska, USA.</title>
        <authorList>
            <person name="Schachtman D."/>
        </authorList>
    </citation>
    <scope>NUCLEOTIDE SEQUENCE [LARGE SCALE GENOMIC DNA]</scope>
    <source>
        <strain evidence="4 5">DS1607</strain>
    </source>
</reference>
<dbReference type="PANTHER" id="PTHR30055:SF226">
    <property type="entry name" value="HTH-TYPE TRANSCRIPTIONAL REGULATOR PKSA"/>
    <property type="match status" value="1"/>
</dbReference>
<feature type="DNA-binding region" description="H-T-H motif" evidence="2">
    <location>
        <begin position="33"/>
        <end position="52"/>
    </location>
</feature>
<dbReference type="Pfam" id="PF17932">
    <property type="entry name" value="TetR_C_24"/>
    <property type="match status" value="1"/>
</dbReference>
<dbReference type="Proteomes" id="UP001226867">
    <property type="component" value="Unassembled WGS sequence"/>
</dbReference>
<proteinExistence type="predicted"/>
<evidence type="ECO:0000256" key="2">
    <source>
        <dbReference type="PROSITE-ProRule" id="PRU00335"/>
    </source>
</evidence>
<comment type="caution">
    <text evidence="4">The sequence shown here is derived from an EMBL/GenBank/DDBJ whole genome shotgun (WGS) entry which is preliminary data.</text>
</comment>
<gene>
    <name evidence="4" type="ORF">J2W36_003244</name>
</gene>
<dbReference type="InterPro" id="IPR009057">
    <property type="entry name" value="Homeodomain-like_sf"/>
</dbReference>
<evidence type="ECO:0000256" key="1">
    <source>
        <dbReference type="ARBA" id="ARBA00023125"/>
    </source>
</evidence>
<evidence type="ECO:0000259" key="3">
    <source>
        <dbReference type="PROSITE" id="PS50977"/>
    </source>
</evidence>
<dbReference type="SUPFAM" id="SSF46689">
    <property type="entry name" value="Homeodomain-like"/>
    <property type="match status" value="1"/>
</dbReference>
<evidence type="ECO:0000313" key="5">
    <source>
        <dbReference type="Proteomes" id="UP001226867"/>
    </source>
</evidence>
<dbReference type="InterPro" id="IPR050109">
    <property type="entry name" value="HTH-type_TetR-like_transc_reg"/>
</dbReference>
<evidence type="ECO:0000313" key="4">
    <source>
        <dbReference type="EMBL" id="MDP9900978.1"/>
    </source>
</evidence>
<dbReference type="RefSeq" id="WP_307690769.1">
    <property type="nucleotide sequence ID" value="NZ_JAUSRO010000010.1"/>
</dbReference>
<dbReference type="InterPro" id="IPR036271">
    <property type="entry name" value="Tet_transcr_reg_TetR-rel_C_sf"/>
</dbReference>
<sequence length="203" mass="22920">MTRVRADDYGDKKQSILDRAATLFARKGFELTTMVDVATACGTSKSHLYHYFPGKEDLLFEIVREHIAGQAVELSEIVALPLPAEERFQRYVNAFVMRAAHSRDEHLVLMNDLKFLPAARRKQVRKLETQLVDLMIGLLKEINPALMLPDKVQAPYAMLLFGMIIWTFTWYQKSGAIAPAELAARISHLFVHGFKNGDFPAAG</sequence>
<name>A0ABT9SAW1_9BURK</name>
<keyword evidence="5" id="KW-1185">Reference proteome</keyword>
<dbReference type="PANTHER" id="PTHR30055">
    <property type="entry name" value="HTH-TYPE TRANSCRIPTIONAL REGULATOR RUTR"/>
    <property type="match status" value="1"/>
</dbReference>
<accession>A0ABT9SAW1</accession>
<protein>
    <submittedName>
        <fullName evidence="4">AcrR family transcriptional regulator</fullName>
    </submittedName>
</protein>
<dbReference type="PRINTS" id="PR00455">
    <property type="entry name" value="HTHTETR"/>
</dbReference>
<dbReference type="EMBL" id="JAUSRO010000010">
    <property type="protein sequence ID" value="MDP9900978.1"/>
    <property type="molecule type" value="Genomic_DNA"/>
</dbReference>
<dbReference type="InterPro" id="IPR041490">
    <property type="entry name" value="KstR2_TetR_C"/>
</dbReference>
<dbReference type="PROSITE" id="PS50977">
    <property type="entry name" value="HTH_TETR_2"/>
    <property type="match status" value="1"/>
</dbReference>
<keyword evidence="1 2" id="KW-0238">DNA-binding</keyword>
<dbReference type="InterPro" id="IPR001647">
    <property type="entry name" value="HTH_TetR"/>
</dbReference>
<dbReference type="Gene3D" id="1.10.357.10">
    <property type="entry name" value="Tetracycline Repressor, domain 2"/>
    <property type="match status" value="1"/>
</dbReference>
<feature type="domain" description="HTH tetR-type" evidence="3">
    <location>
        <begin position="10"/>
        <end position="70"/>
    </location>
</feature>
<dbReference type="Gene3D" id="1.10.10.60">
    <property type="entry name" value="Homeodomain-like"/>
    <property type="match status" value="1"/>
</dbReference>
<dbReference type="SUPFAM" id="SSF48498">
    <property type="entry name" value="Tetracyclin repressor-like, C-terminal domain"/>
    <property type="match status" value="1"/>
</dbReference>
<organism evidence="4 5">
    <name type="scientific">Variovorax ginsengisoli</name>
    <dbReference type="NCBI Taxonomy" id="363844"/>
    <lineage>
        <taxon>Bacteria</taxon>
        <taxon>Pseudomonadati</taxon>
        <taxon>Pseudomonadota</taxon>
        <taxon>Betaproteobacteria</taxon>
        <taxon>Burkholderiales</taxon>
        <taxon>Comamonadaceae</taxon>
        <taxon>Variovorax</taxon>
    </lineage>
</organism>